<sequence length="196" mass="21786">MTEKKRRHDGEEENCWALHKAMKGLGMDDSTLIRVIVTRAEIDLQYKKAEYRKKHGKSLNVAVHSETSGLCKISFAEFQRFTHPEKGDGSLSFLVVGDWGRNGLYNQFEVAFQVVVVVELMVVMWWWWWRSGVGGVGGGGGGGAGGGDVVVVVEEWCRWWWWCSDGSGGGVGGIGGGGSGGNGGVVEEWWWWWCLW</sequence>
<name>A0ACC0LL94_RHOML</name>
<protein>
    <submittedName>
        <fullName evidence="1">Uncharacterized protein</fullName>
    </submittedName>
</protein>
<gene>
    <name evidence="1" type="ORF">RHMOL_Rhmol12G0222100</name>
</gene>
<dbReference type="Proteomes" id="UP001062846">
    <property type="component" value="Chromosome 12"/>
</dbReference>
<organism evidence="1 2">
    <name type="scientific">Rhododendron molle</name>
    <name type="common">Chinese azalea</name>
    <name type="synonym">Azalea mollis</name>
    <dbReference type="NCBI Taxonomy" id="49168"/>
    <lineage>
        <taxon>Eukaryota</taxon>
        <taxon>Viridiplantae</taxon>
        <taxon>Streptophyta</taxon>
        <taxon>Embryophyta</taxon>
        <taxon>Tracheophyta</taxon>
        <taxon>Spermatophyta</taxon>
        <taxon>Magnoliopsida</taxon>
        <taxon>eudicotyledons</taxon>
        <taxon>Gunneridae</taxon>
        <taxon>Pentapetalae</taxon>
        <taxon>asterids</taxon>
        <taxon>Ericales</taxon>
        <taxon>Ericaceae</taxon>
        <taxon>Ericoideae</taxon>
        <taxon>Rhodoreae</taxon>
        <taxon>Rhododendron</taxon>
    </lineage>
</organism>
<evidence type="ECO:0000313" key="2">
    <source>
        <dbReference type="Proteomes" id="UP001062846"/>
    </source>
</evidence>
<evidence type="ECO:0000313" key="1">
    <source>
        <dbReference type="EMBL" id="KAI8529395.1"/>
    </source>
</evidence>
<dbReference type="EMBL" id="CM046399">
    <property type="protein sequence ID" value="KAI8529395.1"/>
    <property type="molecule type" value="Genomic_DNA"/>
</dbReference>
<reference evidence="1" key="1">
    <citation type="submission" date="2022-02" db="EMBL/GenBank/DDBJ databases">
        <title>Plant Genome Project.</title>
        <authorList>
            <person name="Zhang R.-G."/>
        </authorList>
    </citation>
    <scope>NUCLEOTIDE SEQUENCE</scope>
    <source>
        <strain evidence="1">AT1</strain>
    </source>
</reference>
<comment type="caution">
    <text evidence="1">The sequence shown here is derived from an EMBL/GenBank/DDBJ whole genome shotgun (WGS) entry which is preliminary data.</text>
</comment>
<keyword evidence="2" id="KW-1185">Reference proteome</keyword>
<proteinExistence type="predicted"/>
<accession>A0ACC0LL94</accession>